<dbReference type="Proteomes" id="UP000294824">
    <property type="component" value="Unassembled WGS sequence"/>
</dbReference>
<organism evidence="2 3">
    <name type="scientific">Algibacter lectus</name>
    <dbReference type="NCBI Taxonomy" id="221126"/>
    <lineage>
        <taxon>Bacteria</taxon>
        <taxon>Pseudomonadati</taxon>
        <taxon>Bacteroidota</taxon>
        <taxon>Flavobacteriia</taxon>
        <taxon>Flavobacteriales</taxon>
        <taxon>Flavobacteriaceae</taxon>
        <taxon>Algibacter</taxon>
    </lineage>
</organism>
<evidence type="ECO:0000313" key="2">
    <source>
        <dbReference type="EMBL" id="TDY59981.1"/>
    </source>
</evidence>
<dbReference type="EMBL" id="SORL01000013">
    <property type="protein sequence ID" value="TDY59981.1"/>
    <property type="molecule type" value="Genomic_DNA"/>
</dbReference>
<dbReference type="Gene3D" id="2.60.40.740">
    <property type="match status" value="2"/>
</dbReference>
<dbReference type="RefSeq" id="WP_235833574.1">
    <property type="nucleotide sequence ID" value="NZ_SORL01000013.1"/>
</dbReference>
<keyword evidence="1" id="KW-0732">Signal</keyword>
<name>A0A4V3HG49_9FLAO</name>
<evidence type="ECO:0000256" key="1">
    <source>
        <dbReference type="SAM" id="SignalP"/>
    </source>
</evidence>
<dbReference type="Pfam" id="PF13573">
    <property type="entry name" value="SprB"/>
    <property type="match status" value="3"/>
</dbReference>
<sequence>MKVNYLPRLTSPNKALTFIALLLLVSVSSFAQIGVQSPSIRENVTFQWSDEQDIDNNGDISATENNLPATIESITVNGAIYNTFAVPSGYQLTRLGPGGNAINEIFGNGLSVIKSSATATFDPTDNTLWDDAALATFESKNLNRYYSSNGNGDNICGNFNKANGINGSNETDAQMQTLFYDPALPSNDGGILAVTERGGNNCFYIRLFGTLPGSTVEESLGDTFVRSSAEYRNYGFSAPRNNATDYWSSGREQDNNQDIAIALFNLNTIAPTGSKISRIRFISASNDDGDGKLFVLQRYAQPQTDFGCIDQGTFNGQIDNSSSVPANSTYDLVSGPSPAGLGFNLNPDGSYTYTSSPNYEGSVSFTYRVRLPAPNDGITDTNTVTLTFNTLPDDPELDIVCNETSGKYNINITSPLGSQYEYSSSLVNGGAYQSSPNFSDLGPGTYNFRIKNINSDCESNIISTTITSEDLGAVISKNTSVDCFGESTGSIDLNVSGGYPPYTYSWSNGATTQDLTNVPAGNYNVDITDASGCTFTFARAILLDQPDALTASTAQDSPVACFGESNGSATVTAANGNGGYTYLWDNGETTATATALNAGTHTVTITDSKGCKLENISVTITQPDAITATAAQDSPVTCFGESNGSATVTAANGNGGYTYLWDNGET</sequence>
<feature type="chain" id="PRO_5020957428" evidence="1">
    <location>
        <begin position="32"/>
        <end position="666"/>
    </location>
</feature>
<proteinExistence type="predicted"/>
<feature type="non-terminal residue" evidence="2">
    <location>
        <position position="666"/>
    </location>
</feature>
<gene>
    <name evidence="2" type="ORF">DFQ06_3594</name>
</gene>
<protein>
    <submittedName>
        <fullName evidence="2">SprB-like repeat protein</fullName>
    </submittedName>
</protein>
<reference evidence="2 3" key="1">
    <citation type="submission" date="2019-03" db="EMBL/GenBank/DDBJ databases">
        <title>Genomic Encyclopedia of Type Strains, Phase III (KMG-III): the genomes of soil and plant-associated and newly described type strains.</title>
        <authorList>
            <person name="Whitman W."/>
        </authorList>
    </citation>
    <scope>NUCLEOTIDE SEQUENCE [LARGE SCALE GENOMIC DNA]</scope>
    <source>
        <strain evidence="2 3">CECT 8301</strain>
    </source>
</reference>
<dbReference type="AlphaFoldDB" id="A0A4V3HG49"/>
<dbReference type="Pfam" id="PF17963">
    <property type="entry name" value="Big_9"/>
    <property type="match status" value="1"/>
</dbReference>
<comment type="caution">
    <text evidence="2">The sequence shown here is derived from an EMBL/GenBank/DDBJ whole genome shotgun (WGS) entry which is preliminary data.</text>
</comment>
<dbReference type="InterPro" id="IPR025667">
    <property type="entry name" value="SprB_repeat"/>
</dbReference>
<keyword evidence="3" id="KW-1185">Reference proteome</keyword>
<feature type="signal peptide" evidence="1">
    <location>
        <begin position="1"/>
        <end position="31"/>
    </location>
</feature>
<accession>A0A4V3HG49</accession>
<evidence type="ECO:0000313" key="3">
    <source>
        <dbReference type="Proteomes" id="UP000294824"/>
    </source>
</evidence>